<feature type="region of interest" description="Disordered" evidence="1">
    <location>
        <begin position="130"/>
        <end position="192"/>
    </location>
</feature>
<reference evidence="3 4" key="1">
    <citation type="submission" date="2019-05" db="EMBL/GenBank/DDBJ databases">
        <title>Another draft genome of Portunus trituberculatus and its Hox gene families provides insights of decapod evolution.</title>
        <authorList>
            <person name="Jeong J.-H."/>
            <person name="Song I."/>
            <person name="Kim S."/>
            <person name="Choi T."/>
            <person name="Kim D."/>
            <person name="Ryu S."/>
            <person name="Kim W."/>
        </authorList>
    </citation>
    <scope>NUCLEOTIDE SEQUENCE [LARGE SCALE GENOMIC DNA]</scope>
    <source>
        <tissue evidence="3">Muscle</tissue>
    </source>
</reference>
<organism evidence="3 4">
    <name type="scientific">Portunus trituberculatus</name>
    <name type="common">Swimming crab</name>
    <name type="synonym">Neptunus trituberculatus</name>
    <dbReference type="NCBI Taxonomy" id="210409"/>
    <lineage>
        <taxon>Eukaryota</taxon>
        <taxon>Metazoa</taxon>
        <taxon>Ecdysozoa</taxon>
        <taxon>Arthropoda</taxon>
        <taxon>Crustacea</taxon>
        <taxon>Multicrustacea</taxon>
        <taxon>Malacostraca</taxon>
        <taxon>Eumalacostraca</taxon>
        <taxon>Eucarida</taxon>
        <taxon>Decapoda</taxon>
        <taxon>Pleocyemata</taxon>
        <taxon>Brachyura</taxon>
        <taxon>Eubrachyura</taxon>
        <taxon>Portunoidea</taxon>
        <taxon>Portunidae</taxon>
        <taxon>Portuninae</taxon>
        <taxon>Portunus</taxon>
    </lineage>
</organism>
<accession>A0A5B7H2D0</accession>
<comment type="caution">
    <text evidence="3">The sequence shown here is derived from an EMBL/GenBank/DDBJ whole genome shotgun (WGS) entry which is preliminary data.</text>
</comment>
<evidence type="ECO:0000313" key="4">
    <source>
        <dbReference type="Proteomes" id="UP000324222"/>
    </source>
</evidence>
<dbReference type="Proteomes" id="UP000324222">
    <property type="component" value="Unassembled WGS sequence"/>
</dbReference>
<evidence type="ECO:0000313" key="3">
    <source>
        <dbReference type="EMBL" id="MPC66721.1"/>
    </source>
</evidence>
<dbReference type="PROSITE" id="PS50011">
    <property type="entry name" value="PROTEIN_KINASE_DOM"/>
    <property type="match status" value="1"/>
</dbReference>
<sequence>MRKTTQGTLADLLATLQAGSAHLTLRLLSSSEGVHLSWGVQEPDPALQAPSEAPLCPSPPPVAVKETLGELHCPRPAHSLVSKALGRALSYSSDALAGAGTVPGAGSTAPLLEDKPLEDAYVMDVPQEDMPLGTEGEALLPGHDTAFPAAPGTEAQVPPGFLQGGVASLSTKDRSTGQCRPKGPEGSELEAREGDIDFLGRRIPFLREEEMRALDGGSFLDSGGNGCARLLLWDGAPVVRKEFHHDGALLSMMREALLMLELRGAGGVPRPLALGFQPLTIIQEFVGVLRFLGQLCRRLWEVHTQGVVHNDLKADNIIVSGGVHRPVLHVIDLGWACRAGRVAGDFSIKTGEEDDFPREGLGAECRWMEPEVRAWRPVFASGDVFILGFLLQQIANYCIQPWLAVPLWRLGQRCAREEPSSRPCLPKVARAMAALR</sequence>
<dbReference type="PROSITE" id="PS00108">
    <property type="entry name" value="PROTEIN_KINASE_ST"/>
    <property type="match status" value="1"/>
</dbReference>
<name>A0A5B7H2D0_PORTR</name>
<dbReference type="InterPro" id="IPR008271">
    <property type="entry name" value="Ser/Thr_kinase_AS"/>
</dbReference>
<dbReference type="AlphaFoldDB" id="A0A5B7H2D0"/>
<dbReference type="InterPro" id="IPR011009">
    <property type="entry name" value="Kinase-like_dom_sf"/>
</dbReference>
<feature type="domain" description="Protein kinase" evidence="2">
    <location>
        <begin position="97"/>
        <end position="436"/>
    </location>
</feature>
<dbReference type="GO" id="GO:0006950">
    <property type="term" value="P:response to stress"/>
    <property type="evidence" value="ECO:0007669"/>
    <property type="project" value="UniProtKB-ARBA"/>
</dbReference>
<feature type="compositionally biased region" description="Basic and acidic residues" evidence="1">
    <location>
        <begin position="182"/>
        <end position="192"/>
    </location>
</feature>
<protein>
    <recommendedName>
        <fullName evidence="2">Protein kinase domain-containing protein</fullName>
    </recommendedName>
</protein>
<dbReference type="GO" id="GO:0005524">
    <property type="term" value="F:ATP binding"/>
    <property type="evidence" value="ECO:0007669"/>
    <property type="project" value="InterPro"/>
</dbReference>
<evidence type="ECO:0000259" key="2">
    <source>
        <dbReference type="PROSITE" id="PS50011"/>
    </source>
</evidence>
<dbReference type="Pfam" id="PF07714">
    <property type="entry name" value="PK_Tyr_Ser-Thr"/>
    <property type="match status" value="1"/>
</dbReference>
<dbReference type="GO" id="GO:0004672">
    <property type="term" value="F:protein kinase activity"/>
    <property type="evidence" value="ECO:0007669"/>
    <property type="project" value="InterPro"/>
</dbReference>
<dbReference type="InterPro" id="IPR000719">
    <property type="entry name" value="Prot_kinase_dom"/>
</dbReference>
<evidence type="ECO:0000256" key="1">
    <source>
        <dbReference type="SAM" id="MobiDB-lite"/>
    </source>
</evidence>
<proteinExistence type="predicted"/>
<dbReference type="OrthoDB" id="6380006at2759"/>
<dbReference type="SUPFAM" id="SSF56112">
    <property type="entry name" value="Protein kinase-like (PK-like)"/>
    <property type="match status" value="1"/>
</dbReference>
<dbReference type="EMBL" id="VSRR010025163">
    <property type="protein sequence ID" value="MPC66721.1"/>
    <property type="molecule type" value="Genomic_DNA"/>
</dbReference>
<dbReference type="InterPro" id="IPR001245">
    <property type="entry name" value="Ser-Thr/Tyr_kinase_cat_dom"/>
</dbReference>
<keyword evidence="4" id="KW-1185">Reference proteome</keyword>
<dbReference type="Gene3D" id="1.10.510.10">
    <property type="entry name" value="Transferase(Phosphotransferase) domain 1"/>
    <property type="match status" value="1"/>
</dbReference>
<gene>
    <name evidence="3" type="ORF">E2C01_060872</name>
</gene>